<dbReference type="Pfam" id="PF12806">
    <property type="entry name" value="Acyl-CoA_dh_C"/>
    <property type="match status" value="1"/>
</dbReference>
<gene>
    <name evidence="2" type="ORF">C427_4013</name>
</gene>
<name>M4RTY5_9ALTE</name>
<evidence type="ECO:0000259" key="1">
    <source>
        <dbReference type="Pfam" id="PF12806"/>
    </source>
</evidence>
<evidence type="ECO:0000313" key="3">
    <source>
        <dbReference type="Proteomes" id="UP000011864"/>
    </source>
</evidence>
<sequence>MNKFIWALSKSVANWQQYSIRLALKAKKDRDIKGSSSVDYLMYSGYIMGYFWAQMAQTAYVKWLESLKIKTFIVLELKLLNFILKVYYLEQSLWLKP</sequence>
<accession>M4RTY5</accession>
<dbReference type="PATRIC" id="fig|1129794.4.peg.3999"/>
<dbReference type="eggNOG" id="COG1960">
    <property type="taxonomic scope" value="Bacteria"/>
</dbReference>
<protein>
    <submittedName>
        <fullName evidence="2">Acyl-CoA dehydrogenase-like protein</fullName>
    </submittedName>
</protein>
<dbReference type="HOGENOM" id="CLU_2344143_0_0_6"/>
<dbReference type="InterPro" id="IPR025878">
    <property type="entry name" value="Acyl-CoA_dh-like_C_dom"/>
</dbReference>
<reference evidence="2 3" key="1">
    <citation type="journal article" date="2013" name="Genome Announc.">
        <title>Complete Genome Sequence of Glaciecola psychrophila Strain 170T.</title>
        <authorList>
            <person name="Yin J."/>
            <person name="Chen J."/>
            <person name="Liu G."/>
            <person name="Yu Y."/>
            <person name="Song L."/>
            <person name="Wang X."/>
            <person name="Qu X."/>
        </authorList>
    </citation>
    <scope>NUCLEOTIDE SEQUENCE [LARGE SCALE GENOMIC DNA]</scope>
    <source>
        <strain evidence="2 3">170</strain>
    </source>
</reference>
<keyword evidence="3" id="KW-1185">Reference proteome</keyword>
<dbReference type="STRING" id="1129794.C427_4013"/>
<proteinExistence type="predicted"/>
<organism evidence="2 3">
    <name type="scientific">Paraglaciecola psychrophila 170</name>
    <dbReference type="NCBI Taxonomy" id="1129794"/>
    <lineage>
        <taxon>Bacteria</taxon>
        <taxon>Pseudomonadati</taxon>
        <taxon>Pseudomonadota</taxon>
        <taxon>Gammaproteobacteria</taxon>
        <taxon>Alteromonadales</taxon>
        <taxon>Alteromonadaceae</taxon>
        <taxon>Paraglaciecola</taxon>
    </lineage>
</organism>
<feature type="domain" description="Acetyl-CoA dehydrogenase-like C-terminal" evidence="1">
    <location>
        <begin position="2"/>
        <end position="62"/>
    </location>
</feature>
<dbReference type="Proteomes" id="UP000011864">
    <property type="component" value="Chromosome"/>
</dbReference>
<dbReference type="KEGG" id="gps:C427_4013"/>
<dbReference type="EMBL" id="CP003837">
    <property type="protein sequence ID" value="AGH46118.1"/>
    <property type="molecule type" value="Genomic_DNA"/>
</dbReference>
<evidence type="ECO:0000313" key="2">
    <source>
        <dbReference type="EMBL" id="AGH46118.1"/>
    </source>
</evidence>
<dbReference type="AlphaFoldDB" id="M4RTY5"/>